<dbReference type="AlphaFoldDB" id="A0A8E2E8J0"/>
<accession>A0A8E2E8J0</accession>
<proteinExistence type="predicted"/>
<reference evidence="1 2" key="1">
    <citation type="journal article" date="2016" name="Nat. Commun.">
        <title>Ectomycorrhizal ecology is imprinted in the genome of the dominant symbiotic fungus Cenococcum geophilum.</title>
        <authorList>
            <consortium name="DOE Joint Genome Institute"/>
            <person name="Peter M."/>
            <person name="Kohler A."/>
            <person name="Ohm R.A."/>
            <person name="Kuo A."/>
            <person name="Krutzmann J."/>
            <person name="Morin E."/>
            <person name="Arend M."/>
            <person name="Barry K.W."/>
            <person name="Binder M."/>
            <person name="Choi C."/>
            <person name="Clum A."/>
            <person name="Copeland A."/>
            <person name="Grisel N."/>
            <person name="Haridas S."/>
            <person name="Kipfer T."/>
            <person name="LaButti K."/>
            <person name="Lindquist E."/>
            <person name="Lipzen A."/>
            <person name="Maire R."/>
            <person name="Meier B."/>
            <person name="Mihaltcheva S."/>
            <person name="Molinier V."/>
            <person name="Murat C."/>
            <person name="Poggeler S."/>
            <person name="Quandt C.A."/>
            <person name="Sperisen C."/>
            <person name="Tritt A."/>
            <person name="Tisserant E."/>
            <person name="Crous P.W."/>
            <person name="Henrissat B."/>
            <person name="Nehls U."/>
            <person name="Egli S."/>
            <person name="Spatafora J.W."/>
            <person name="Grigoriev I.V."/>
            <person name="Martin F.M."/>
        </authorList>
    </citation>
    <scope>NUCLEOTIDE SEQUENCE [LARGE SCALE GENOMIC DNA]</scope>
    <source>
        <strain evidence="1 2">CBS 459.81</strain>
    </source>
</reference>
<dbReference type="OrthoDB" id="448448at2759"/>
<dbReference type="EMBL" id="KV745015">
    <property type="protein sequence ID" value="OCK79245.1"/>
    <property type="molecule type" value="Genomic_DNA"/>
</dbReference>
<sequence length="88" mass="9926">MCNVSAYASIDLMETFSAEKRLAAPETFRRDPSISAIPMTIPCTSVGLDMTAASRAYIMEPQWTSMELHGRKSNVLLGFITWVRRKRL</sequence>
<evidence type="ECO:0000313" key="2">
    <source>
        <dbReference type="Proteomes" id="UP000250266"/>
    </source>
</evidence>
<dbReference type="Gene3D" id="3.40.50.300">
    <property type="entry name" value="P-loop containing nucleotide triphosphate hydrolases"/>
    <property type="match status" value="1"/>
</dbReference>
<dbReference type="InterPro" id="IPR027417">
    <property type="entry name" value="P-loop_NTPase"/>
</dbReference>
<organism evidence="1 2">
    <name type="scientific">Lepidopterella palustris CBS 459.81</name>
    <dbReference type="NCBI Taxonomy" id="1314670"/>
    <lineage>
        <taxon>Eukaryota</taxon>
        <taxon>Fungi</taxon>
        <taxon>Dikarya</taxon>
        <taxon>Ascomycota</taxon>
        <taxon>Pezizomycotina</taxon>
        <taxon>Dothideomycetes</taxon>
        <taxon>Pleosporomycetidae</taxon>
        <taxon>Mytilinidiales</taxon>
        <taxon>Argynnaceae</taxon>
        <taxon>Lepidopterella</taxon>
    </lineage>
</organism>
<evidence type="ECO:0000313" key="1">
    <source>
        <dbReference type="EMBL" id="OCK79245.1"/>
    </source>
</evidence>
<name>A0A8E2E8J0_9PEZI</name>
<protein>
    <submittedName>
        <fullName evidence="1">Uncharacterized protein</fullName>
    </submittedName>
</protein>
<dbReference type="Proteomes" id="UP000250266">
    <property type="component" value="Unassembled WGS sequence"/>
</dbReference>
<gene>
    <name evidence="1" type="ORF">K432DRAFT_405757</name>
</gene>
<keyword evidence="2" id="KW-1185">Reference proteome</keyword>